<dbReference type="GO" id="GO:0031932">
    <property type="term" value="C:TORC2 complex"/>
    <property type="evidence" value="ECO:0007669"/>
    <property type="project" value="TreeGrafter"/>
</dbReference>
<keyword evidence="3" id="KW-0808">Transferase</keyword>
<dbReference type="PROSITE" id="PS51190">
    <property type="entry name" value="FATC"/>
    <property type="match status" value="1"/>
</dbReference>
<dbReference type="InterPro" id="IPR016024">
    <property type="entry name" value="ARM-type_fold"/>
</dbReference>
<dbReference type="InterPro" id="IPR057564">
    <property type="entry name" value="HEAT_ATR"/>
</dbReference>
<dbReference type="InterPro" id="IPR003151">
    <property type="entry name" value="PIK-rel_kinase_FAT"/>
</dbReference>
<dbReference type="GO" id="GO:0004674">
    <property type="term" value="F:protein serine/threonine kinase activity"/>
    <property type="evidence" value="ECO:0007669"/>
    <property type="project" value="UniProtKB-EC"/>
</dbReference>
<dbReference type="SMART" id="SM00146">
    <property type="entry name" value="PI3Kc"/>
    <property type="match status" value="1"/>
</dbReference>
<dbReference type="Gene3D" id="1.10.1070.11">
    <property type="entry name" value="Phosphatidylinositol 3-/4-kinase, catalytic domain"/>
    <property type="match status" value="1"/>
</dbReference>
<sequence>MFNVFQFLFQQLGVLVSVVKSHIKPYLKNIFTLIQEFWTPETPMKSTLIMLTEQLAVALGPEFKPYVTELMPAILRVFQVDNLENRIVTLKVLDTLKICGPILEEHLHVVLPPVIKLFDPASIGNNQQDENVVELAKSALETLCSFAETMNLSQHASRLVHALARCFETFPAVRQDAFTLLYSVAIQTGKNFLVFAPWIDQIIQKHKLGTMAASYLGVIIRLEQVFIIGKEGRIYLEEELLLKKRTEKRAAHHLSAGPIDSQFKKIHCNVAWLQKVHSIFLVDLCLSFEFLWQTWSVSRCVSKEDWMEWLRRLSVELLKESPYPALRACWSVAQNHYPLAKELFNAAFTSCWTELIETVQDDLINSLRQALNFEEVPDITQTVLNLAEFMDHSEKGPLPIEPSLLGERALKTRAYAKALRYTENKFNESCDATVLESLISINNKLQLQEAAHGVIEFAKRRDISITIKERWYEKLHDWQKALDAYEHKQEQNPLDMELTLGRMRCLEALGEWGKLNALAKDKWNSSSVEIKQKMSKMAAAAAWGEGNWDAMEEYVRDVNENTLDGSLFRAVKFIHDGKNNSAQQFIDKARGLVDTELMSLASESYNRAYSTMVTVQLLSELEEAIQFKIAPEKRRLISQTWAFRLKGCQNTVEDWHRILQVRSLVLNPWEMRKTWIKFASLCRKNNKPSLAYKVLSIFGFDLATENCATLLDRPDLVYAYCKQMYYSGKVESATTNLKLLLETSLKSQILQRIDLNERAELWTLKAKCYLKLGQWLETGRSDNDPPSLQVMHYYRYATEWEKNWYKAWHALACTNFSAILYYKNQIAKAAGISSCRTSGALSLEMETSASTQSSAYYGQKLVSNIVVESSLYVLMAYRLLTLWFEYGQNPEVYDTLYEGVKTVRVETWLQVIPQLIARIDTPRQLVSRLIMQLLMDVGKEHPQALVCPLTVAVKSNNKNRAFAATRILTHIGDHSPSLVTQAALLSDELIRVAILWHELWHEGLEEASRQYFAERNTSGMFATLEPLHNMIEVGPTTLKEQSFTQSYARDLKEAKLWCEKFKNSQNNKELTQAWDLYYNVFRRISKQLPQLTTLELHYISPKLLLCQNMELAVPGTYDPSRPIIKIQSIHSTLHVITSKQRPRKVCIKGSDGNDYWFLLKGHEDPRQDERVMQLFGLVNTLLMQDPTTSRRNLTIQRYSVTPLSQNSGLIGWVPNCDTLHALLRDYRDKKKVLLNIEHKLMQRMAPDYDHLTLMQKVEVFEHAMEHSNGDDLQKILWLKSPSSEVWFDRRTNYTRSLATMSMVGYILGLGDRHPSNLMLDRMSGKIVHIDFGDCFEVAMNREKYPEKIPFRLTRMLIKAMEVTGLEGNFRITCERVMTVLREHKESVMAVLEAFVYDPLINWRLVEQCNIGKKTNEDDVLKQLNFVENLKTNGGVGAGVNNSNANAVKTKLKSEDSKNESTLVDQAAEVGSKRALQVIQRIRDKLAGRDFNPIESLDVHTQVELLVQQAISHENLCQCYIGWCPFW</sequence>
<proteinExistence type="inferred from homology"/>
<dbReference type="FunFam" id="1.20.120.150:FF:000001">
    <property type="entry name" value="Serine/threonine-protein kinase TOR"/>
    <property type="match status" value="1"/>
</dbReference>
<keyword evidence="15" id="KW-1185">Reference proteome</keyword>
<keyword evidence="4" id="KW-0677">Repeat</keyword>
<dbReference type="CDD" id="cd05169">
    <property type="entry name" value="PIKKc_TOR"/>
    <property type="match status" value="1"/>
</dbReference>
<dbReference type="Gene3D" id="1.20.120.150">
    <property type="entry name" value="FKBP12-rapamycin binding domain"/>
    <property type="match status" value="1"/>
</dbReference>
<evidence type="ECO:0000256" key="3">
    <source>
        <dbReference type="ARBA" id="ARBA00022679"/>
    </source>
</evidence>
<comment type="catalytic activity">
    <reaction evidence="9">
        <text>L-threonyl-[protein] + ATP = O-phospho-L-threonyl-[protein] + ADP + H(+)</text>
        <dbReference type="Rhea" id="RHEA:46608"/>
        <dbReference type="Rhea" id="RHEA-COMP:11060"/>
        <dbReference type="Rhea" id="RHEA-COMP:11605"/>
        <dbReference type="ChEBI" id="CHEBI:15378"/>
        <dbReference type="ChEBI" id="CHEBI:30013"/>
        <dbReference type="ChEBI" id="CHEBI:30616"/>
        <dbReference type="ChEBI" id="CHEBI:61977"/>
        <dbReference type="ChEBI" id="CHEBI:456216"/>
        <dbReference type="EC" id="2.7.11.1"/>
    </reaction>
</comment>
<evidence type="ECO:0000256" key="6">
    <source>
        <dbReference type="ARBA" id="ARBA00022777"/>
    </source>
</evidence>
<comment type="similarity">
    <text evidence="1">Belongs to the PI3/PI4-kinase family.</text>
</comment>
<dbReference type="GO" id="GO:0005634">
    <property type="term" value="C:nucleus"/>
    <property type="evidence" value="ECO:0007669"/>
    <property type="project" value="TreeGrafter"/>
</dbReference>
<dbReference type="InterPro" id="IPR011009">
    <property type="entry name" value="Kinase-like_dom_sf"/>
</dbReference>
<keyword evidence="11" id="KW-0732">Signal</keyword>
<dbReference type="GO" id="GO:0045930">
    <property type="term" value="P:negative regulation of mitotic cell cycle"/>
    <property type="evidence" value="ECO:0007669"/>
    <property type="project" value="UniProtKB-ARBA"/>
</dbReference>
<dbReference type="InterPro" id="IPR011989">
    <property type="entry name" value="ARM-like"/>
</dbReference>
<dbReference type="GO" id="GO:0010605">
    <property type="term" value="P:negative regulation of macromolecule metabolic process"/>
    <property type="evidence" value="ECO:0007669"/>
    <property type="project" value="UniProtKB-ARBA"/>
</dbReference>
<feature type="signal peptide" evidence="11">
    <location>
        <begin position="1"/>
        <end position="21"/>
    </location>
</feature>
<dbReference type="InterPro" id="IPR036940">
    <property type="entry name" value="PI3/4_kinase_cat_sf"/>
</dbReference>
<evidence type="ECO:0000256" key="8">
    <source>
        <dbReference type="ARBA" id="ARBA00023306"/>
    </source>
</evidence>
<keyword evidence="8" id="KW-0131">Cell cycle</keyword>
<evidence type="ECO:0000256" key="1">
    <source>
        <dbReference type="ARBA" id="ARBA00011031"/>
    </source>
</evidence>
<dbReference type="Pfam" id="PF02259">
    <property type="entry name" value="FAT"/>
    <property type="match status" value="1"/>
</dbReference>
<keyword evidence="7" id="KW-0067">ATP-binding</keyword>
<dbReference type="GO" id="GO:0045787">
    <property type="term" value="P:positive regulation of cell cycle"/>
    <property type="evidence" value="ECO:0007669"/>
    <property type="project" value="UniProtKB-ARBA"/>
</dbReference>
<dbReference type="GO" id="GO:0038202">
    <property type="term" value="P:TORC1 signaling"/>
    <property type="evidence" value="ECO:0007669"/>
    <property type="project" value="TreeGrafter"/>
</dbReference>
<dbReference type="PANTHER" id="PTHR11139">
    <property type="entry name" value="ATAXIA TELANGIECTASIA MUTATED ATM -RELATED"/>
    <property type="match status" value="1"/>
</dbReference>
<evidence type="ECO:0000256" key="2">
    <source>
        <dbReference type="ARBA" id="ARBA00012513"/>
    </source>
</evidence>
<dbReference type="InterPro" id="IPR000403">
    <property type="entry name" value="PI3/4_kinase_cat_dom"/>
</dbReference>
<dbReference type="InterPro" id="IPR036738">
    <property type="entry name" value="FRB_sf"/>
</dbReference>
<evidence type="ECO:0000313" key="16">
    <source>
        <dbReference type="WBParaSite" id="nRc.2.0.1.t30218-RA"/>
    </source>
</evidence>
<dbReference type="PROSITE" id="PS00916">
    <property type="entry name" value="PI3_4_KINASE_2"/>
    <property type="match status" value="1"/>
</dbReference>
<dbReference type="GO" id="GO:0045893">
    <property type="term" value="P:positive regulation of DNA-templated transcription"/>
    <property type="evidence" value="ECO:0007669"/>
    <property type="project" value="UniProtKB-ARBA"/>
</dbReference>
<feature type="chain" id="PRO_5037248765" description="non-specific serine/threonine protein kinase" evidence="11">
    <location>
        <begin position="22"/>
        <end position="1526"/>
    </location>
</feature>
<accession>A0A915JVW2</accession>
<dbReference type="GO" id="GO:0031931">
    <property type="term" value="C:TORC1 complex"/>
    <property type="evidence" value="ECO:0007669"/>
    <property type="project" value="UniProtKB-ARBA"/>
</dbReference>
<dbReference type="GO" id="GO:0016242">
    <property type="term" value="P:negative regulation of macroautophagy"/>
    <property type="evidence" value="ECO:0007669"/>
    <property type="project" value="TreeGrafter"/>
</dbReference>
<comment type="catalytic activity">
    <reaction evidence="10">
        <text>L-seryl-[protein] + ATP = O-phospho-L-seryl-[protein] + ADP + H(+)</text>
        <dbReference type="Rhea" id="RHEA:17989"/>
        <dbReference type="Rhea" id="RHEA-COMP:9863"/>
        <dbReference type="Rhea" id="RHEA-COMP:11604"/>
        <dbReference type="ChEBI" id="CHEBI:15378"/>
        <dbReference type="ChEBI" id="CHEBI:29999"/>
        <dbReference type="ChEBI" id="CHEBI:30616"/>
        <dbReference type="ChEBI" id="CHEBI:83421"/>
        <dbReference type="ChEBI" id="CHEBI:456216"/>
        <dbReference type="EC" id="2.7.11.1"/>
    </reaction>
</comment>
<evidence type="ECO:0000256" key="7">
    <source>
        <dbReference type="ARBA" id="ARBA00022840"/>
    </source>
</evidence>
<name>A0A915JVW2_ROMCU</name>
<dbReference type="PROSITE" id="PS50290">
    <property type="entry name" value="PI3_4_KINASE_3"/>
    <property type="match status" value="1"/>
</dbReference>
<feature type="domain" description="FAT" evidence="13">
    <location>
        <begin position="404"/>
        <end position="955"/>
    </location>
</feature>
<dbReference type="SUPFAM" id="SSF47212">
    <property type="entry name" value="FKBP12-rapamycin-binding domain of FKBP-rapamycin-associated protein (FRAP)"/>
    <property type="match status" value="1"/>
</dbReference>
<dbReference type="SMART" id="SM01345">
    <property type="entry name" value="Rapamycin_bind"/>
    <property type="match status" value="1"/>
</dbReference>
<dbReference type="EC" id="2.7.11.1" evidence="2"/>
<reference evidence="16" key="1">
    <citation type="submission" date="2022-11" db="UniProtKB">
        <authorList>
            <consortium name="WormBaseParasite"/>
        </authorList>
    </citation>
    <scope>IDENTIFICATION</scope>
</reference>
<dbReference type="InterPro" id="IPR003152">
    <property type="entry name" value="FATC_dom"/>
</dbReference>
<dbReference type="PANTHER" id="PTHR11139:SF9">
    <property type="entry name" value="SERINE_THREONINE-PROTEIN KINASE MTOR"/>
    <property type="match status" value="1"/>
</dbReference>
<evidence type="ECO:0000313" key="15">
    <source>
        <dbReference type="Proteomes" id="UP000887565"/>
    </source>
</evidence>
<evidence type="ECO:0000259" key="13">
    <source>
        <dbReference type="PROSITE" id="PS51189"/>
    </source>
</evidence>
<dbReference type="SUPFAM" id="SSF48371">
    <property type="entry name" value="ARM repeat"/>
    <property type="match status" value="1"/>
</dbReference>
<dbReference type="WBParaSite" id="nRc.2.0.1.t30218-RA">
    <property type="protein sequence ID" value="nRc.2.0.1.t30218-RA"/>
    <property type="gene ID" value="nRc.2.0.1.g30218"/>
</dbReference>
<evidence type="ECO:0000256" key="5">
    <source>
        <dbReference type="ARBA" id="ARBA00022741"/>
    </source>
</evidence>
<dbReference type="PROSITE" id="PS00915">
    <property type="entry name" value="PI3_4_KINASE_1"/>
    <property type="match status" value="1"/>
</dbReference>
<dbReference type="InterPro" id="IPR009076">
    <property type="entry name" value="FRB_dom"/>
</dbReference>
<evidence type="ECO:0000256" key="10">
    <source>
        <dbReference type="ARBA" id="ARBA00048679"/>
    </source>
</evidence>
<feature type="domain" description="FATC" evidence="14">
    <location>
        <begin position="1494"/>
        <end position="1526"/>
    </location>
</feature>
<evidence type="ECO:0000256" key="11">
    <source>
        <dbReference type="SAM" id="SignalP"/>
    </source>
</evidence>
<protein>
    <recommendedName>
        <fullName evidence="2">non-specific serine/threonine protein kinase</fullName>
        <ecNumber evidence="2">2.7.11.1</ecNumber>
    </recommendedName>
</protein>
<dbReference type="InterPro" id="IPR018936">
    <property type="entry name" value="PI3/4_kinase_CS"/>
</dbReference>
<dbReference type="OMA" id="MWLRFVS"/>
<dbReference type="Pfam" id="PF00454">
    <property type="entry name" value="PI3_PI4_kinase"/>
    <property type="match status" value="1"/>
</dbReference>
<evidence type="ECO:0000259" key="12">
    <source>
        <dbReference type="PROSITE" id="PS50290"/>
    </source>
</evidence>
<dbReference type="Proteomes" id="UP000887565">
    <property type="component" value="Unplaced"/>
</dbReference>
<dbReference type="Pfam" id="PF02260">
    <property type="entry name" value="FATC"/>
    <property type="match status" value="1"/>
</dbReference>
<dbReference type="GO" id="GO:0044877">
    <property type="term" value="F:protein-containing complex binding"/>
    <property type="evidence" value="ECO:0007669"/>
    <property type="project" value="InterPro"/>
</dbReference>
<evidence type="ECO:0000259" key="14">
    <source>
        <dbReference type="PROSITE" id="PS51190"/>
    </source>
</evidence>
<dbReference type="GO" id="GO:2000243">
    <property type="term" value="P:positive regulation of reproductive process"/>
    <property type="evidence" value="ECO:0007669"/>
    <property type="project" value="UniProtKB-ARBA"/>
</dbReference>
<organism evidence="15 16">
    <name type="scientific">Romanomermis culicivorax</name>
    <name type="common">Nematode worm</name>
    <dbReference type="NCBI Taxonomy" id="13658"/>
    <lineage>
        <taxon>Eukaryota</taxon>
        <taxon>Metazoa</taxon>
        <taxon>Ecdysozoa</taxon>
        <taxon>Nematoda</taxon>
        <taxon>Enoplea</taxon>
        <taxon>Dorylaimia</taxon>
        <taxon>Mermithida</taxon>
        <taxon>Mermithoidea</taxon>
        <taxon>Mermithidae</taxon>
        <taxon>Romanomermis</taxon>
    </lineage>
</organism>
<dbReference type="Pfam" id="PF23593">
    <property type="entry name" value="HEAT_ATR"/>
    <property type="match status" value="1"/>
</dbReference>
<dbReference type="InterPro" id="IPR026683">
    <property type="entry name" value="TOR_cat"/>
</dbReference>
<keyword evidence="6" id="KW-0418">Kinase</keyword>
<dbReference type="FunFam" id="3.30.1010.10:FF:000004">
    <property type="entry name" value="Serine/threonine-protein kinase TOR"/>
    <property type="match status" value="1"/>
</dbReference>
<dbReference type="GO" id="GO:0005737">
    <property type="term" value="C:cytoplasm"/>
    <property type="evidence" value="ECO:0007669"/>
    <property type="project" value="TreeGrafter"/>
</dbReference>
<dbReference type="SUPFAM" id="SSF56112">
    <property type="entry name" value="Protein kinase-like (PK-like)"/>
    <property type="match status" value="1"/>
</dbReference>
<dbReference type="Gene3D" id="3.30.1010.10">
    <property type="entry name" value="Phosphatidylinositol 3-kinase Catalytic Subunit, Chain A, domain 4"/>
    <property type="match status" value="1"/>
</dbReference>
<dbReference type="PROSITE" id="PS51189">
    <property type="entry name" value="FAT"/>
    <property type="match status" value="1"/>
</dbReference>
<dbReference type="SMART" id="SM01343">
    <property type="entry name" value="FATC"/>
    <property type="match status" value="1"/>
</dbReference>
<dbReference type="InterPro" id="IPR050517">
    <property type="entry name" value="DDR_Repair_Kinase"/>
</dbReference>
<feature type="domain" description="PI3K/PI4K catalytic" evidence="12">
    <location>
        <begin position="1129"/>
        <end position="1443"/>
    </location>
</feature>
<evidence type="ECO:0000256" key="4">
    <source>
        <dbReference type="ARBA" id="ARBA00022737"/>
    </source>
</evidence>
<dbReference type="FunFam" id="1.10.1070.11:FF:000007">
    <property type="entry name" value="Serine/threonine-protein kinase TOR"/>
    <property type="match status" value="1"/>
</dbReference>
<dbReference type="Gene3D" id="1.25.10.10">
    <property type="entry name" value="Leucine-rich Repeat Variant"/>
    <property type="match status" value="1"/>
</dbReference>
<dbReference type="GO" id="GO:0005524">
    <property type="term" value="F:ATP binding"/>
    <property type="evidence" value="ECO:0007669"/>
    <property type="project" value="UniProtKB-KW"/>
</dbReference>
<dbReference type="InterPro" id="IPR014009">
    <property type="entry name" value="PIK_FAT"/>
</dbReference>
<evidence type="ECO:0000256" key="9">
    <source>
        <dbReference type="ARBA" id="ARBA00047899"/>
    </source>
</evidence>
<keyword evidence="5" id="KW-0547">Nucleotide-binding</keyword>
<dbReference type="Pfam" id="PF08771">
    <property type="entry name" value="FRB_dom"/>
    <property type="match status" value="1"/>
</dbReference>